<dbReference type="EMBL" id="SDWT01000001">
    <property type="protein sequence ID" value="RYB93555.1"/>
    <property type="molecule type" value="Genomic_DNA"/>
</dbReference>
<dbReference type="AlphaFoldDB" id="A0A4Q2RZP7"/>
<dbReference type="InterPro" id="IPR050114">
    <property type="entry name" value="UPF0173_UPF0282_UlaG_hydrolase"/>
</dbReference>
<dbReference type="PANTHER" id="PTHR43546:SF3">
    <property type="entry name" value="UPF0173 METAL-DEPENDENT HYDROLASE MJ1163"/>
    <property type="match status" value="1"/>
</dbReference>
<organism evidence="2 3">
    <name type="scientific">Nocardioides oleivorans</name>
    <dbReference type="NCBI Taxonomy" id="273676"/>
    <lineage>
        <taxon>Bacteria</taxon>
        <taxon>Bacillati</taxon>
        <taxon>Actinomycetota</taxon>
        <taxon>Actinomycetes</taxon>
        <taxon>Propionibacteriales</taxon>
        <taxon>Nocardioidaceae</taxon>
        <taxon>Nocardioides</taxon>
    </lineage>
</organism>
<dbReference type="PANTHER" id="PTHR43546">
    <property type="entry name" value="UPF0173 METAL-DEPENDENT HYDROLASE MJ1163-RELATED"/>
    <property type="match status" value="1"/>
</dbReference>
<gene>
    <name evidence="2" type="ORF">EUA93_03795</name>
</gene>
<evidence type="ECO:0000313" key="3">
    <source>
        <dbReference type="Proteomes" id="UP000294071"/>
    </source>
</evidence>
<feature type="domain" description="Metallo-beta-lactamase" evidence="1">
    <location>
        <begin position="7"/>
        <end position="191"/>
    </location>
</feature>
<dbReference type="Pfam" id="PF13483">
    <property type="entry name" value="Lactamase_B_3"/>
    <property type="match status" value="1"/>
</dbReference>
<proteinExistence type="predicted"/>
<dbReference type="InterPro" id="IPR001279">
    <property type="entry name" value="Metallo-B-lactamas"/>
</dbReference>
<dbReference type="SUPFAM" id="SSF56281">
    <property type="entry name" value="Metallo-hydrolase/oxidoreductase"/>
    <property type="match status" value="1"/>
</dbReference>
<evidence type="ECO:0000313" key="2">
    <source>
        <dbReference type="EMBL" id="RYB93555.1"/>
    </source>
</evidence>
<dbReference type="InterPro" id="IPR036866">
    <property type="entry name" value="RibonucZ/Hydroxyglut_hydro"/>
</dbReference>
<keyword evidence="3" id="KW-1185">Reference proteome</keyword>
<reference evidence="2 3" key="1">
    <citation type="submission" date="2019-01" db="EMBL/GenBank/DDBJ databases">
        <title>Novel species of Nocardioides.</title>
        <authorList>
            <person name="Liu Q."/>
            <person name="Xin Y.-H."/>
        </authorList>
    </citation>
    <scope>NUCLEOTIDE SEQUENCE [LARGE SCALE GENOMIC DNA]</scope>
    <source>
        <strain evidence="2 3">CGMCC 4.6882</strain>
    </source>
</reference>
<name>A0A4Q2RZP7_9ACTN</name>
<dbReference type="Gene3D" id="3.60.15.10">
    <property type="entry name" value="Ribonuclease Z/Hydroxyacylglutathione hydrolase-like"/>
    <property type="match status" value="1"/>
</dbReference>
<dbReference type="Proteomes" id="UP000294071">
    <property type="component" value="Unassembled WGS sequence"/>
</dbReference>
<dbReference type="OrthoDB" id="3190691at2"/>
<evidence type="ECO:0000259" key="1">
    <source>
        <dbReference type="SMART" id="SM00849"/>
    </source>
</evidence>
<accession>A0A4Q2RZP7</accession>
<dbReference type="RefSeq" id="WP_129398853.1">
    <property type="nucleotide sequence ID" value="NZ_SDWT01000001.1"/>
</dbReference>
<dbReference type="SMART" id="SM00849">
    <property type="entry name" value="Lactamase_B"/>
    <property type="match status" value="1"/>
</dbReference>
<dbReference type="GO" id="GO:0016787">
    <property type="term" value="F:hydrolase activity"/>
    <property type="evidence" value="ECO:0007669"/>
    <property type="project" value="UniProtKB-KW"/>
</dbReference>
<sequence length="214" mass="23149">MRITKFGHACVRIQGEGGVVVIDPGSFSEAEAIDGADAVLLTHEHADHVHPDHLRRSDAPIWTIAAVERMLREQAPDVAERVTVLRPGDRLEVAGTSVEVVGEKHAVIHPDYDRFDNSGYLLESGGSSVYHPGDSLTVPPRAVDVLLAPVSGPWLKISEAIDFARQVGAPTSLGIHERVYSDVGVAMAATHFRNLLPEGQAFELRETGQDLQQA</sequence>
<comment type="caution">
    <text evidence="2">The sequence shown here is derived from an EMBL/GenBank/DDBJ whole genome shotgun (WGS) entry which is preliminary data.</text>
</comment>
<keyword evidence="2" id="KW-0378">Hydrolase</keyword>
<protein>
    <submittedName>
        <fullName evidence="2">MBL fold metallo-hydrolase</fullName>
    </submittedName>
</protein>